<feature type="domain" description="THAP-type" evidence="6">
    <location>
        <begin position="1"/>
        <end position="91"/>
    </location>
</feature>
<dbReference type="Pfam" id="PF21788">
    <property type="entry name" value="TNP-like_GBD"/>
    <property type="match status" value="1"/>
</dbReference>
<gene>
    <name evidence="7" type="ORF">FWK35_00014732</name>
</gene>
<keyword evidence="4 5" id="KW-0238">DNA-binding</keyword>
<dbReference type="SUPFAM" id="SSF57716">
    <property type="entry name" value="Glucocorticoid receptor-like (DNA-binding domain)"/>
    <property type="match status" value="1"/>
</dbReference>
<evidence type="ECO:0000256" key="5">
    <source>
        <dbReference type="PROSITE-ProRule" id="PRU00309"/>
    </source>
</evidence>
<keyword evidence="8" id="KW-1185">Reference proteome</keyword>
<keyword evidence="2 5" id="KW-0863">Zinc-finger</keyword>
<evidence type="ECO:0000256" key="4">
    <source>
        <dbReference type="ARBA" id="ARBA00023125"/>
    </source>
</evidence>
<keyword evidence="1" id="KW-0479">Metal-binding</keyword>
<name>A0A6G0YDF0_APHCR</name>
<keyword evidence="3" id="KW-0862">Zinc</keyword>
<dbReference type="GO" id="GO:0003677">
    <property type="term" value="F:DNA binding"/>
    <property type="evidence" value="ECO:0007669"/>
    <property type="project" value="UniProtKB-UniRule"/>
</dbReference>
<dbReference type="InterPro" id="IPR006612">
    <property type="entry name" value="THAP_Znf"/>
</dbReference>
<dbReference type="OrthoDB" id="6622923at2759"/>
<dbReference type="PROSITE" id="PS50950">
    <property type="entry name" value="ZF_THAP"/>
    <property type="match status" value="1"/>
</dbReference>
<organism evidence="7 8">
    <name type="scientific">Aphis craccivora</name>
    <name type="common">Cowpea aphid</name>
    <dbReference type="NCBI Taxonomy" id="307492"/>
    <lineage>
        <taxon>Eukaryota</taxon>
        <taxon>Metazoa</taxon>
        <taxon>Ecdysozoa</taxon>
        <taxon>Arthropoda</taxon>
        <taxon>Hexapoda</taxon>
        <taxon>Insecta</taxon>
        <taxon>Pterygota</taxon>
        <taxon>Neoptera</taxon>
        <taxon>Paraneoptera</taxon>
        <taxon>Hemiptera</taxon>
        <taxon>Sternorrhyncha</taxon>
        <taxon>Aphidomorpha</taxon>
        <taxon>Aphidoidea</taxon>
        <taxon>Aphididae</taxon>
        <taxon>Aphidini</taxon>
        <taxon>Aphis</taxon>
        <taxon>Aphis</taxon>
    </lineage>
</organism>
<comment type="caution">
    <text evidence="7">The sequence shown here is derived from an EMBL/GenBank/DDBJ whole genome shotgun (WGS) entry which is preliminary data.</text>
</comment>
<evidence type="ECO:0000256" key="3">
    <source>
        <dbReference type="ARBA" id="ARBA00022833"/>
    </source>
</evidence>
<evidence type="ECO:0000259" key="6">
    <source>
        <dbReference type="PROSITE" id="PS50950"/>
    </source>
</evidence>
<proteinExistence type="predicted"/>
<dbReference type="EMBL" id="VUJU01004703">
    <property type="protein sequence ID" value="KAF0753535.1"/>
    <property type="molecule type" value="Genomic_DNA"/>
</dbReference>
<sequence length="452" mass="51695">MRTCSVVGCLSFKQGRKPPLFKVTVENKLEWTKVVQALNNQTKELKYVCLEHFSPNDVKTTFSLPNDIVHCYGTLERQRYDLKKGVIPTIFKDINLKPELLVACTKENLPEVIIDNPPILKRHGIDDIDGELENKRICLISSEQTINNTIYYDEFLAIFKVIILPACWVSYKTEKAVTFYLPKYQTNLDKLKLIIEKQIKVCQGGPSVHNFPGIYVKTAKLENTLWRHQECCTFTNIKKSCDPCDSLYPYFRKPQQRHSMLVFDEIFLRECISVNSQTLTYSGMENFGGEVIGSGLKANHVLAQLVIKAICLLENVGASVDGVVSDGASTNRKLWSELGISDRKSNAPIRVCPKITQRHIAPDNFSKINIFSNSMAKGIEFYRDYANIASLKDSKQTQLFTERINNLFDVLNRKYPKEGIKKNSSDFKVLEDNLKWLNVWEDCVTKNIIPEE</sequence>
<dbReference type="InterPro" id="IPR048366">
    <property type="entry name" value="TNP-like_GBD"/>
</dbReference>
<dbReference type="Pfam" id="PF21787">
    <property type="entry name" value="TNP-like_RNaseH_N"/>
    <property type="match status" value="1"/>
</dbReference>
<reference evidence="7 8" key="1">
    <citation type="submission" date="2019-08" db="EMBL/GenBank/DDBJ databases">
        <title>Whole genome of Aphis craccivora.</title>
        <authorList>
            <person name="Voronova N.V."/>
            <person name="Shulinski R.S."/>
            <person name="Bandarenka Y.V."/>
            <person name="Zhorov D.G."/>
            <person name="Warner D."/>
        </authorList>
    </citation>
    <scope>NUCLEOTIDE SEQUENCE [LARGE SCALE GENOMIC DNA]</scope>
    <source>
        <strain evidence="7">180601</strain>
        <tissue evidence="7">Whole Body</tissue>
    </source>
</reference>
<evidence type="ECO:0000256" key="1">
    <source>
        <dbReference type="ARBA" id="ARBA00022723"/>
    </source>
</evidence>
<dbReference type="Pfam" id="PF05485">
    <property type="entry name" value="THAP"/>
    <property type="match status" value="1"/>
</dbReference>
<evidence type="ECO:0000256" key="2">
    <source>
        <dbReference type="ARBA" id="ARBA00022771"/>
    </source>
</evidence>
<dbReference type="InterPro" id="IPR048365">
    <property type="entry name" value="TNP-like_RNaseH_N"/>
</dbReference>
<accession>A0A6G0YDF0</accession>
<evidence type="ECO:0000313" key="7">
    <source>
        <dbReference type="EMBL" id="KAF0753535.1"/>
    </source>
</evidence>
<dbReference type="Proteomes" id="UP000478052">
    <property type="component" value="Unassembled WGS sequence"/>
</dbReference>
<dbReference type="GO" id="GO:0008270">
    <property type="term" value="F:zinc ion binding"/>
    <property type="evidence" value="ECO:0007669"/>
    <property type="project" value="UniProtKB-KW"/>
</dbReference>
<protein>
    <submittedName>
        <fullName evidence="7">DDE-1 domain-containing protein</fullName>
    </submittedName>
</protein>
<dbReference type="AlphaFoldDB" id="A0A6G0YDF0"/>
<evidence type="ECO:0000313" key="8">
    <source>
        <dbReference type="Proteomes" id="UP000478052"/>
    </source>
</evidence>